<evidence type="ECO:0000313" key="3">
    <source>
        <dbReference type="Proteomes" id="UP000178794"/>
    </source>
</evidence>
<sequence length="101" mass="11183">MSSHTDTLRIPRAYISYAVLSCMVAVFALFGYVLVQSVMHAVALRAMSAELAEIERDTHALEMRQVAVIQELTRDYALQSGYVALSGRLYAESSDVAVARR</sequence>
<evidence type="ECO:0000256" key="1">
    <source>
        <dbReference type="SAM" id="Phobius"/>
    </source>
</evidence>
<keyword evidence="1" id="KW-0812">Transmembrane</keyword>
<comment type="caution">
    <text evidence="2">The sequence shown here is derived from an EMBL/GenBank/DDBJ whole genome shotgun (WGS) entry which is preliminary data.</text>
</comment>
<evidence type="ECO:0000313" key="2">
    <source>
        <dbReference type="EMBL" id="OGG59123.1"/>
    </source>
</evidence>
<evidence type="ECO:0008006" key="4">
    <source>
        <dbReference type="Google" id="ProtNLM"/>
    </source>
</evidence>
<feature type="transmembrane region" description="Helical" evidence="1">
    <location>
        <begin position="14"/>
        <end position="35"/>
    </location>
</feature>
<accession>A0A1F6DCF0</accession>
<dbReference type="Proteomes" id="UP000178794">
    <property type="component" value="Unassembled WGS sequence"/>
</dbReference>
<name>A0A1F6DCF0_9BACT</name>
<dbReference type="EMBL" id="MFLF01000020">
    <property type="protein sequence ID" value="OGG59123.1"/>
    <property type="molecule type" value="Genomic_DNA"/>
</dbReference>
<keyword evidence="1" id="KW-0472">Membrane</keyword>
<reference evidence="2 3" key="1">
    <citation type="journal article" date="2016" name="Nat. Commun.">
        <title>Thousands of microbial genomes shed light on interconnected biogeochemical processes in an aquifer system.</title>
        <authorList>
            <person name="Anantharaman K."/>
            <person name="Brown C.T."/>
            <person name="Hug L.A."/>
            <person name="Sharon I."/>
            <person name="Castelle C.J."/>
            <person name="Probst A.J."/>
            <person name="Thomas B.C."/>
            <person name="Singh A."/>
            <person name="Wilkins M.J."/>
            <person name="Karaoz U."/>
            <person name="Brodie E.L."/>
            <person name="Williams K.H."/>
            <person name="Hubbard S.S."/>
            <person name="Banfield J.F."/>
        </authorList>
    </citation>
    <scope>NUCLEOTIDE SEQUENCE [LARGE SCALE GENOMIC DNA]</scope>
</reference>
<protein>
    <recommendedName>
        <fullName evidence="4">Cell division protein FtsL</fullName>
    </recommendedName>
</protein>
<dbReference type="STRING" id="1798492.A3C89_01815"/>
<dbReference type="AlphaFoldDB" id="A0A1F6DCF0"/>
<keyword evidence="1" id="KW-1133">Transmembrane helix</keyword>
<proteinExistence type="predicted"/>
<gene>
    <name evidence="2" type="ORF">A3C89_01815</name>
</gene>
<organism evidence="2 3">
    <name type="scientific">Candidatus Kaiserbacteria bacterium RIFCSPHIGHO2_02_FULL_50_50</name>
    <dbReference type="NCBI Taxonomy" id="1798492"/>
    <lineage>
        <taxon>Bacteria</taxon>
        <taxon>Candidatus Kaiseribacteriota</taxon>
    </lineage>
</organism>